<protein>
    <submittedName>
        <fullName evidence="1">Uncharacterized protein</fullName>
    </submittedName>
</protein>
<dbReference type="EMBL" id="AEIU01000037">
    <property type="protein sequence ID" value="EFP97925.1"/>
    <property type="molecule type" value="Genomic_DNA"/>
</dbReference>
<gene>
    <name evidence="1" type="ORF">VIBC2010_02870</name>
</gene>
<keyword evidence="2" id="KW-1185">Reference proteome</keyword>
<evidence type="ECO:0000313" key="2">
    <source>
        <dbReference type="Proteomes" id="UP000002943"/>
    </source>
</evidence>
<dbReference type="AlphaFoldDB" id="E3BGB2"/>
<reference evidence="1 2" key="1">
    <citation type="journal article" date="2012" name="Int. J. Syst. Evol. Microbiol.">
        <title>Vibrio caribbeanicus sp. nov., isolated from the marine sponge Scleritoderma cyanea.</title>
        <authorList>
            <person name="Hoffmann M."/>
            <person name="Monday S.R."/>
            <person name="Allard M.W."/>
            <person name="Strain E.A."/>
            <person name="Whittaker P."/>
            <person name="Naum M."/>
            <person name="McCarthy P.J."/>
            <person name="Lopez J.V."/>
            <person name="Fischer M."/>
            <person name="Brown E.W."/>
        </authorList>
    </citation>
    <scope>NUCLEOTIDE SEQUENCE [LARGE SCALE GENOMIC DNA]</scope>
    <source>
        <strain evidence="1 2">ATCC BAA-2122</strain>
    </source>
</reference>
<accession>E3BGB2</accession>
<dbReference type="Proteomes" id="UP000002943">
    <property type="component" value="Unassembled WGS sequence"/>
</dbReference>
<sequence>MNAFLTQLRKIIYSQFKMVTCELIFKGKIFNTRGAAKD</sequence>
<organism evidence="1 2">
    <name type="scientific">Vibrio caribbeanicus ATCC BAA-2122</name>
    <dbReference type="NCBI Taxonomy" id="796620"/>
    <lineage>
        <taxon>Bacteria</taxon>
        <taxon>Pseudomonadati</taxon>
        <taxon>Pseudomonadota</taxon>
        <taxon>Gammaproteobacteria</taxon>
        <taxon>Vibrionales</taxon>
        <taxon>Vibrionaceae</taxon>
        <taxon>Vibrio</taxon>
    </lineage>
</organism>
<evidence type="ECO:0000313" key="1">
    <source>
        <dbReference type="EMBL" id="EFP97925.1"/>
    </source>
</evidence>
<comment type="caution">
    <text evidence="1">The sequence shown here is derived from an EMBL/GenBank/DDBJ whole genome shotgun (WGS) entry which is preliminary data.</text>
</comment>
<name>E3BGB2_9VIBR</name>
<proteinExistence type="predicted"/>